<keyword evidence="11" id="KW-0547">Nucleotide-binding</keyword>
<feature type="coiled-coil region" evidence="19">
    <location>
        <begin position="97"/>
        <end position="124"/>
    </location>
</feature>
<keyword evidence="20" id="KW-0472">Membrane</keyword>
<dbReference type="InterPro" id="IPR036890">
    <property type="entry name" value="HATPase_C_sf"/>
</dbReference>
<dbReference type="PANTHER" id="PTHR24421">
    <property type="entry name" value="NITRATE/NITRITE SENSOR PROTEIN NARX-RELATED"/>
    <property type="match status" value="1"/>
</dbReference>
<dbReference type="InterPro" id="IPR011712">
    <property type="entry name" value="Sig_transdc_His_kin_sub3_dim/P"/>
</dbReference>
<evidence type="ECO:0000256" key="4">
    <source>
        <dbReference type="ARBA" id="ARBA00012438"/>
    </source>
</evidence>
<dbReference type="CDD" id="cd16917">
    <property type="entry name" value="HATPase_UhpB-NarQ-NarX-like"/>
    <property type="match status" value="1"/>
</dbReference>
<evidence type="ECO:0000313" key="23">
    <source>
        <dbReference type="Proteomes" id="UP000199045"/>
    </source>
</evidence>
<evidence type="ECO:0000256" key="12">
    <source>
        <dbReference type="ARBA" id="ARBA00022777"/>
    </source>
</evidence>
<dbReference type="InterPro" id="IPR003594">
    <property type="entry name" value="HATPase_dom"/>
</dbReference>
<dbReference type="InterPro" id="IPR050482">
    <property type="entry name" value="Sensor_HK_TwoCompSys"/>
</dbReference>
<dbReference type="Pfam" id="PF02518">
    <property type="entry name" value="HATPase_c"/>
    <property type="match status" value="1"/>
</dbReference>
<comment type="function">
    <text evidence="17">Member of the two-component regulatory system NreB/NreC involved in the control of dissimilatory nitrate/nitrite reduction in response to oxygen. NreB functions as a direct oxygen sensor histidine kinase which is autophosphorylated, in the absence of oxygen, probably at the conserved histidine residue, and transfers its phosphate group probably to a conserved aspartate residue of NreC. NreB/NreC activates the expression of the nitrate (narGHJI) and nitrite (nir) reductase operons, as well as the putative nitrate transporter gene narT.</text>
</comment>
<evidence type="ECO:0000256" key="17">
    <source>
        <dbReference type="ARBA" id="ARBA00024827"/>
    </source>
</evidence>
<keyword evidence="10" id="KW-0479">Metal-binding</keyword>
<evidence type="ECO:0000259" key="21">
    <source>
        <dbReference type="PROSITE" id="PS50109"/>
    </source>
</evidence>
<evidence type="ECO:0000256" key="1">
    <source>
        <dbReference type="ARBA" id="ARBA00000085"/>
    </source>
</evidence>
<dbReference type="EMBL" id="FNBN01000005">
    <property type="protein sequence ID" value="SDG57324.1"/>
    <property type="molecule type" value="Genomic_DNA"/>
</dbReference>
<dbReference type="Gene3D" id="3.30.565.10">
    <property type="entry name" value="Histidine kinase-like ATPase, C-terminal domain"/>
    <property type="match status" value="1"/>
</dbReference>
<dbReference type="InterPro" id="IPR004358">
    <property type="entry name" value="Sig_transdc_His_kin-like_C"/>
</dbReference>
<evidence type="ECO:0000256" key="11">
    <source>
        <dbReference type="ARBA" id="ARBA00022741"/>
    </source>
</evidence>
<evidence type="ECO:0000256" key="6">
    <source>
        <dbReference type="ARBA" id="ARBA00022485"/>
    </source>
</evidence>
<keyword evidence="13" id="KW-0067">ATP-binding</keyword>
<dbReference type="GO" id="GO:0051539">
    <property type="term" value="F:4 iron, 4 sulfur cluster binding"/>
    <property type="evidence" value="ECO:0007669"/>
    <property type="project" value="UniProtKB-KW"/>
</dbReference>
<evidence type="ECO:0000256" key="15">
    <source>
        <dbReference type="ARBA" id="ARBA00023012"/>
    </source>
</evidence>
<comment type="catalytic activity">
    <reaction evidence="1">
        <text>ATP + protein L-histidine = ADP + protein N-phospho-L-histidine.</text>
        <dbReference type="EC" id="2.7.13.3"/>
    </reaction>
</comment>
<dbReference type="GO" id="GO:0046872">
    <property type="term" value="F:metal ion binding"/>
    <property type="evidence" value="ECO:0007669"/>
    <property type="project" value="UniProtKB-KW"/>
</dbReference>
<feature type="domain" description="Histidine kinase" evidence="21">
    <location>
        <begin position="69"/>
        <end position="266"/>
    </location>
</feature>
<proteinExistence type="predicted"/>
<dbReference type="Proteomes" id="UP000199045">
    <property type="component" value="Unassembled WGS sequence"/>
</dbReference>
<organism evidence="22 23">
    <name type="scientific">Chitinophaga filiformis</name>
    <name type="common">Myxococcus filiformis</name>
    <name type="synonym">Flexibacter filiformis</name>
    <dbReference type="NCBI Taxonomy" id="104663"/>
    <lineage>
        <taxon>Bacteria</taxon>
        <taxon>Pseudomonadati</taxon>
        <taxon>Bacteroidota</taxon>
        <taxon>Chitinophagia</taxon>
        <taxon>Chitinophagales</taxon>
        <taxon>Chitinophagaceae</taxon>
        <taxon>Chitinophaga</taxon>
    </lineage>
</organism>
<dbReference type="PRINTS" id="PR00344">
    <property type="entry name" value="BCTRLSENSOR"/>
</dbReference>
<protein>
    <recommendedName>
        <fullName evidence="5">Oxygen sensor histidine kinase NreB</fullName>
        <ecNumber evidence="4">2.7.13.3</ecNumber>
    </recommendedName>
    <alternativeName>
        <fullName evidence="18">Nitrogen regulation protein B</fullName>
    </alternativeName>
</protein>
<dbReference type="STRING" id="104663.SAMN04488121_10559"/>
<dbReference type="EC" id="2.7.13.3" evidence="4"/>
<dbReference type="Pfam" id="PF07730">
    <property type="entry name" value="HisKA_3"/>
    <property type="match status" value="1"/>
</dbReference>
<evidence type="ECO:0000256" key="18">
    <source>
        <dbReference type="ARBA" id="ARBA00030800"/>
    </source>
</evidence>
<evidence type="ECO:0000256" key="16">
    <source>
        <dbReference type="ARBA" id="ARBA00023014"/>
    </source>
</evidence>
<sequence>MQSDFQEVFLVIFTSLFLLVLLVGFIVIMLILNQKSRQAQVQELRLMKERYEQELLRSQLEIQENVFGHLSQEIHDNIGQSLTFVALSLLTVPVENNSEAQEYIEESRKALQKAITELRDLSRSLHTDRVTEVGLANSIDFELERLKRTNLYETSFNFADIRNLLDHQTEIILFRIVQEMLNNIVKHAKASRVEVRLSHNTDILVLEIKDNGVGFDPEALFAKQERLKGLGLMNIRKRASLIGGTFHINSAKNSGTAIRITIPVNKQSFHEHNQESEI</sequence>
<accession>A0A1G7VC52</accession>
<keyword evidence="8" id="KW-0597">Phosphoprotein</keyword>
<dbReference type="GO" id="GO:0046983">
    <property type="term" value="F:protein dimerization activity"/>
    <property type="evidence" value="ECO:0007669"/>
    <property type="project" value="InterPro"/>
</dbReference>
<dbReference type="PANTHER" id="PTHR24421:SF10">
    <property type="entry name" value="NITRATE_NITRITE SENSOR PROTEIN NARQ"/>
    <property type="match status" value="1"/>
</dbReference>
<dbReference type="SUPFAM" id="SSF55874">
    <property type="entry name" value="ATPase domain of HSP90 chaperone/DNA topoisomerase II/histidine kinase"/>
    <property type="match status" value="1"/>
</dbReference>
<evidence type="ECO:0000256" key="10">
    <source>
        <dbReference type="ARBA" id="ARBA00022723"/>
    </source>
</evidence>
<keyword evidence="6" id="KW-0004">4Fe-4S</keyword>
<evidence type="ECO:0000256" key="7">
    <source>
        <dbReference type="ARBA" id="ARBA00022490"/>
    </source>
</evidence>
<dbReference type="GO" id="GO:0016020">
    <property type="term" value="C:membrane"/>
    <property type="evidence" value="ECO:0007669"/>
    <property type="project" value="InterPro"/>
</dbReference>
<keyword evidence="16" id="KW-0411">Iron-sulfur</keyword>
<evidence type="ECO:0000256" key="8">
    <source>
        <dbReference type="ARBA" id="ARBA00022553"/>
    </source>
</evidence>
<dbReference type="GO" id="GO:0005524">
    <property type="term" value="F:ATP binding"/>
    <property type="evidence" value="ECO:0007669"/>
    <property type="project" value="UniProtKB-KW"/>
</dbReference>
<comment type="cofactor">
    <cofactor evidence="2">
        <name>[4Fe-4S] cluster</name>
        <dbReference type="ChEBI" id="CHEBI:49883"/>
    </cofactor>
</comment>
<evidence type="ECO:0000256" key="20">
    <source>
        <dbReference type="SAM" id="Phobius"/>
    </source>
</evidence>
<evidence type="ECO:0000256" key="13">
    <source>
        <dbReference type="ARBA" id="ARBA00022840"/>
    </source>
</evidence>
<dbReference type="AlphaFoldDB" id="A0A1G7VC52"/>
<dbReference type="GO" id="GO:0005737">
    <property type="term" value="C:cytoplasm"/>
    <property type="evidence" value="ECO:0007669"/>
    <property type="project" value="UniProtKB-SubCell"/>
</dbReference>
<evidence type="ECO:0000256" key="2">
    <source>
        <dbReference type="ARBA" id="ARBA00001966"/>
    </source>
</evidence>
<evidence type="ECO:0000256" key="14">
    <source>
        <dbReference type="ARBA" id="ARBA00023004"/>
    </source>
</evidence>
<evidence type="ECO:0000256" key="3">
    <source>
        <dbReference type="ARBA" id="ARBA00004496"/>
    </source>
</evidence>
<dbReference type="GO" id="GO:0000155">
    <property type="term" value="F:phosphorelay sensor kinase activity"/>
    <property type="evidence" value="ECO:0007669"/>
    <property type="project" value="InterPro"/>
</dbReference>
<dbReference type="InterPro" id="IPR005467">
    <property type="entry name" value="His_kinase_dom"/>
</dbReference>
<comment type="subcellular location">
    <subcellularLocation>
        <location evidence="3">Cytoplasm</location>
    </subcellularLocation>
</comment>
<keyword evidence="14" id="KW-0408">Iron</keyword>
<gene>
    <name evidence="22" type="ORF">SAMN04488121_10559</name>
</gene>
<keyword evidence="15" id="KW-0902">Two-component regulatory system</keyword>
<name>A0A1G7VC52_CHIFI</name>
<keyword evidence="9" id="KW-0808">Transferase</keyword>
<keyword evidence="20" id="KW-0812">Transmembrane</keyword>
<keyword evidence="12 22" id="KW-0418">Kinase</keyword>
<keyword evidence="7" id="KW-0963">Cytoplasm</keyword>
<dbReference type="Gene3D" id="1.20.5.1930">
    <property type="match status" value="1"/>
</dbReference>
<feature type="coiled-coil region" evidence="19">
    <location>
        <begin position="34"/>
        <end position="61"/>
    </location>
</feature>
<feature type="transmembrane region" description="Helical" evidence="20">
    <location>
        <begin position="12"/>
        <end position="32"/>
    </location>
</feature>
<evidence type="ECO:0000256" key="5">
    <source>
        <dbReference type="ARBA" id="ARBA00017322"/>
    </source>
</evidence>
<keyword evidence="20" id="KW-1133">Transmembrane helix</keyword>
<evidence type="ECO:0000256" key="19">
    <source>
        <dbReference type="SAM" id="Coils"/>
    </source>
</evidence>
<keyword evidence="19" id="KW-0175">Coiled coil</keyword>
<evidence type="ECO:0000256" key="9">
    <source>
        <dbReference type="ARBA" id="ARBA00022679"/>
    </source>
</evidence>
<evidence type="ECO:0000313" key="22">
    <source>
        <dbReference type="EMBL" id="SDG57324.1"/>
    </source>
</evidence>
<dbReference type="SMART" id="SM00387">
    <property type="entry name" value="HATPase_c"/>
    <property type="match status" value="1"/>
</dbReference>
<dbReference type="OrthoDB" id="9760839at2"/>
<reference evidence="22 23" key="1">
    <citation type="submission" date="2016-10" db="EMBL/GenBank/DDBJ databases">
        <authorList>
            <person name="de Groot N.N."/>
        </authorList>
    </citation>
    <scope>NUCLEOTIDE SEQUENCE [LARGE SCALE GENOMIC DNA]</scope>
    <source>
        <strain evidence="22 23">DSM 527</strain>
    </source>
</reference>
<dbReference type="PROSITE" id="PS50109">
    <property type="entry name" value="HIS_KIN"/>
    <property type="match status" value="1"/>
</dbReference>